<protein>
    <submittedName>
        <fullName evidence="2">Methyltransferase domain-containing protein</fullName>
    </submittedName>
</protein>
<keyword evidence="2" id="KW-0808">Transferase</keyword>
<dbReference type="SUPFAM" id="SSF53335">
    <property type="entry name" value="S-adenosyl-L-methionine-dependent methyltransferases"/>
    <property type="match status" value="1"/>
</dbReference>
<dbReference type="Gene3D" id="3.40.50.150">
    <property type="entry name" value="Vaccinia Virus protein VP39"/>
    <property type="match status" value="1"/>
</dbReference>
<accession>A0A1I5PJA9</accession>
<organism evidence="2 3">
    <name type="scientific">Qipengyuania nanhaisediminis</name>
    <dbReference type="NCBI Taxonomy" id="604088"/>
    <lineage>
        <taxon>Bacteria</taxon>
        <taxon>Pseudomonadati</taxon>
        <taxon>Pseudomonadota</taxon>
        <taxon>Alphaproteobacteria</taxon>
        <taxon>Sphingomonadales</taxon>
        <taxon>Erythrobacteraceae</taxon>
        <taxon>Qipengyuania</taxon>
    </lineage>
</organism>
<dbReference type="InterPro" id="IPR029063">
    <property type="entry name" value="SAM-dependent_MTases_sf"/>
</dbReference>
<dbReference type="EMBL" id="FOWZ01000004">
    <property type="protein sequence ID" value="SFP34174.1"/>
    <property type="molecule type" value="Genomic_DNA"/>
</dbReference>
<keyword evidence="3" id="KW-1185">Reference proteome</keyword>
<reference evidence="3" key="1">
    <citation type="submission" date="2016-10" db="EMBL/GenBank/DDBJ databases">
        <authorList>
            <person name="Varghese N."/>
            <person name="Submissions S."/>
        </authorList>
    </citation>
    <scope>NUCLEOTIDE SEQUENCE [LARGE SCALE GENOMIC DNA]</scope>
    <source>
        <strain evidence="3">CGMCC 1.7715</strain>
    </source>
</reference>
<dbReference type="RefSeq" id="WP_177201898.1">
    <property type="nucleotide sequence ID" value="NZ_FOWZ01000004.1"/>
</dbReference>
<evidence type="ECO:0000313" key="2">
    <source>
        <dbReference type="EMBL" id="SFP34174.1"/>
    </source>
</evidence>
<sequence length="215" mass="24467">MSDLSASNLSELFAQHTNLYSKRLPVYQAEMLNSLLGVWHDHHARVLDIGGGTGIIAEAVQKFLPTDEVVSVDVVDRYFPTLSIERQVYDGTHLPFPDNAFEAATINNVMHHIPREVRPALMREIRRVVSGPVYVKDHVACTWLDHKKLTVLDAIGNIPFKGQIEAWYLSEEDWSELATQGGYRISERSSGNYRSGLMALLFPNRLEQTMRFERQ</sequence>
<dbReference type="GO" id="GO:0008168">
    <property type="term" value="F:methyltransferase activity"/>
    <property type="evidence" value="ECO:0007669"/>
    <property type="project" value="UniProtKB-KW"/>
</dbReference>
<feature type="domain" description="Methyltransferase" evidence="1">
    <location>
        <begin position="46"/>
        <end position="129"/>
    </location>
</feature>
<dbReference type="AlphaFoldDB" id="A0A1I5PJA9"/>
<evidence type="ECO:0000259" key="1">
    <source>
        <dbReference type="Pfam" id="PF13649"/>
    </source>
</evidence>
<dbReference type="InterPro" id="IPR041698">
    <property type="entry name" value="Methyltransf_25"/>
</dbReference>
<evidence type="ECO:0000313" key="3">
    <source>
        <dbReference type="Proteomes" id="UP000199331"/>
    </source>
</evidence>
<gene>
    <name evidence="2" type="ORF">SAMN04488060_2467</name>
</gene>
<dbReference type="STRING" id="604088.SAMN04488060_2467"/>
<name>A0A1I5PJA9_9SPHN</name>
<dbReference type="Proteomes" id="UP000199331">
    <property type="component" value="Unassembled WGS sequence"/>
</dbReference>
<proteinExistence type="predicted"/>
<keyword evidence="2" id="KW-0489">Methyltransferase</keyword>
<dbReference type="Pfam" id="PF13649">
    <property type="entry name" value="Methyltransf_25"/>
    <property type="match status" value="1"/>
</dbReference>
<dbReference type="GO" id="GO:0032259">
    <property type="term" value="P:methylation"/>
    <property type="evidence" value="ECO:0007669"/>
    <property type="project" value="UniProtKB-KW"/>
</dbReference>